<reference evidence="1 2" key="1">
    <citation type="submission" date="2013-02" db="EMBL/GenBank/DDBJ databases">
        <title>Whole genome shotgun sequence of Gordonia malaquae NBRC 108250.</title>
        <authorList>
            <person name="Yoshida I."/>
            <person name="Hosoyama A."/>
            <person name="Tsuchikane K."/>
            <person name="Ando Y."/>
            <person name="Baba S."/>
            <person name="Ohji S."/>
            <person name="Hamada M."/>
            <person name="Tamura T."/>
            <person name="Yamazoe A."/>
            <person name="Yamazaki S."/>
            <person name="Fujita N."/>
        </authorList>
    </citation>
    <scope>NUCLEOTIDE SEQUENCE [LARGE SCALE GENOMIC DNA]</scope>
    <source>
        <strain evidence="1 2">NBRC 108250</strain>
    </source>
</reference>
<dbReference type="SUPFAM" id="SSF53474">
    <property type="entry name" value="alpha/beta-Hydrolases"/>
    <property type="match status" value="1"/>
</dbReference>
<dbReference type="RefSeq" id="WP_008379198.1">
    <property type="nucleotide sequence ID" value="NZ_BAOP01000016.1"/>
</dbReference>
<dbReference type="OrthoDB" id="4371333at2"/>
<dbReference type="Proteomes" id="UP000035009">
    <property type="component" value="Unassembled WGS sequence"/>
</dbReference>
<protein>
    <submittedName>
        <fullName evidence="1">Uncharacterized protein</fullName>
    </submittedName>
</protein>
<organism evidence="1 2">
    <name type="scientific">Gordonia malaquae NBRC 108250</name>
    <dbReference type="NCBI Taxonomy" id="1223542"/>
    <lineage>
        <taxon>Bacteria</taxon>
        <taxon>Bacillati</taxon>
        <taxon>Actinomycetota</taxon>
        <taxon>Actinomycetes</taxon>
        <taxon>Mycobacteriales</taxon>
        <taxon>Gordoniaceae</taxon>
        <taxon>Gordonia</taxon>
    </lineage>
</organism>
<name>M3UX52_GORML</name>
<dbReference type="EMBL" id="BAOP01000016">
    <property type="protein sequence ID" value="GAC80262.1"/>
    <property type="molecule type" value="Genomic_DNA"/>
</dbReference>
<evidence type="ECO:0000313" key="1">
    <source>
        <dbReference type="EMBL" id="GAC80262.1"/>
    </source>
</evidence>
<dbReference type="STRING" id="410332.SAMN04488550_2040"/>
<keyword evidence="2" id="KW-1185">Reference proteome</keyword>
<evidence type="ECO:0000313" key="2">
    <source>
        <dbReference type="Proteomes" id="UP000035009"/>
    </source>
</evidence>
<dbReference type="eggNOG" id="COG2021">
    <property type="taxonomic scope" value="Bacteria"/>
</dbReference>
<proteinExistence type="predicted"/>
<gene>
    <name evidence="1" type="ORF">GM1_016_00230</name>
</gene>
<dbReference type="AlphaFoldDB" id="M3UX52"/>
<dbReference type="InterPro" id="IPR029058">
    <property type="entry name" value="AB_hydrolase_fold"/>
</dbReference>
<sequence>MRTVIVMPGTGSDADFVRRVFAPHAASIEAELHCLEPEANLVDSYLTRIDAIAARSDRVIVGGVSIGAAIAVAWASDPAHVDRCDGVLAALPPWSGAPGDSLASLSARITADAIEDNGLEHSVAAMVDGSPDWLGAELARSWRSLHPRGLVAQLRAASVFTCPTLDDIAGLRVPLGVAVAPDDPLHPADVGRAWASAAPRGAVVETPLTEFGPDEALLGAACVRAWRTASATSANL</sequence>
<comment type="caution">
    <text evidence="1">The sequence shown here is derived from an EMBL/GenBank/DDBJ whole genome shotgun (WGS) entry which is preliminary data.</text>
</comment>
<accession>M3UX52</accession>
<dbReference type="Gene3D" id="3.40.50.1820">
    <property type="entry name" value="alpha/beta hydrolase"/>
    <property type="match status" value="1"/>
</dbReference>